<evidence type="ECO:0000259" key="1">
    <source>
        <dbReference type="Pfam" id="PF01471"/>
    </source>
</evidence>
<dbReference type="Gene3D" id="1.10.101.10">
    <property type="entry name" value="PGBD-like superfamily/PGBD"/>
    <property type="match status" value="1"/>
</dbReference>
<organism evidence="2 3">
    <name type="scientific">Nocardioides phosphati</name>
    <dbReference type="NCBI Taxonomy" id="1867775"/>
    <lineage>
        <taxon>Bacteria</taxon>
        <taxon>Bacillati</taxon>
        <taxon>Actinomycetota</taxon>
        <taxon>Actinomycetes</taxon>
        <taxon>Propionibacteriales</taxon>
        <taxon>Nocardioidaceae</taxon>
        <taxon>Nocardioides</taxon>
    </lineage>
</organism>
<proteinExistence type="predicted"/>
<accession>A0ABQ2NC09</accession>
<comment type="caution">
    <text evidence="2">The sequence shown here is derived from an EMBL/GenBank/DDBJ whole genome shotgun (WGS) entry which is preliminary data.</text>
</comment>
<dbReference type="InterPro" id="IPR002477">
    <property type="entry name" value="Peptidoglycan-bd-like"/>
</dbReference>
<keyword evidence="3" id="KW-1185">Reference proteome</keyword>
<dbReference type="InterPro" id="IPR036365">
    <property type="entry name" value="PGBD-like_sf"/>
</dbReference>
<dbReference type="Proteomes" id="UP000655410">
    <property type="component" value="Unassembled WGS sequence"/>
</dbReference>
<dbReference type="PROSITE" id="PS51318">
    <property type="entry name" value="TAT"/>
    <property type="match status" value="1"/>
</dbReference>
<name>A0ABQ2NC09_9ACTN</name>
<sequence length="310" mass="32775">MSPRGPREGGPRRAIGPVSLHSKDLIEMKNAPLGRRRLIAGIAGAGMTAGLALTGVTVADTASATLPGVNMEQVVVQAQVEPRRGQTSLAGDSSVRLVQSALRAKGYSTAVDGWYGVGTTSAYAAWQRHLGYSGLGANGLPGPTSLAKLGYNRYTVNHLIKVGPRTTYTGKTVNERTRRMLAAADAKVAFSLVLSQGSYNPGGEAASAGTHDGGGVVDVSVGKLTTTQRWKAVHALRAVGFAAWLRTPSQGDWPYHIHAVAIGDTDMSTVARDQVADYYAGRNGLASHALDNTPSSYRAPFTWWEKYLRS</sequence>
<reference evidence="3" key="1">
    <citation type="journal article" date="2019" name="Int. J. Syst. Evol. Microbiol.">
        <title>The Global Catalogue of Microorganisms (GCM) 10K type strain sequencing project: providing services to taxonomists for standard genome sequencing and annotation.</title>
        <authorList>
            <consortium name="The Broad Institute Genomics Platform"/>
            <consortium name="The Broad Institute Genome Sequencing Center for Infectious Disease"/>
            <person name="Wu L."/>
            <person name="Ma J."/>
        </authorList>
    </citation>
    <scope>NUCLEOTIDE SEQUENCE [LARGE SCALE GENOMIC DNA]</scope>
    <source>
        <strain evidence="3">CGMCC 4.7371</strain>
    </source>
</reference>
<gene>
    <name evidence="2" type="ORF">GCM10011584_21760</name>
</gene>
<protein>
    <submittedName>
        <fullName evidence="2">Peptidoglycan-binding protein</fullName>
    </submittedName>
</protein>
<feature type="domain" description="Peptidoglycan binding-like" evidence="1">
    <location>
        <begin position="93"/>
        <end position="131"/>
    </location>
</feature>
<dbReference type="SUPFAM" id="SSF47090">
    <property type="entry name" value="PGBD-like"/>
    <property type="match status" value="1"/>
</dbReference>
<evidence type="ECO:0000313" key="2">
    <source>
        <dbReference type="EMBL" id="GGO90289.1"/>
    </source>
</evidence>
<evidence type="ECO:0000313" key="3">
    <source>
        <dbReference type="Proteomes" id="UP000655410"/>
    </source>
</evidence>
<dbReference type="EMBL" id="BMNI01000004">
    <property type="protein sequence ID" value="GGO90289.1"/>
    <property type="molecule type" value="Genomic_DNA"/>
</dbReference>
<dbReference type="InterPro" id="IPR006311">
    <property type="entry name" value="TAT_signal"/>
</dbReference>
<dbReference type="Pfam" id="PF01471">
    <property type="entry name" value="PG_binding_1"/>
    <property type="match status" value="1"/>
</dbReference>
<dbReference type="InterPro" id="IPR036366">
    <property type="entry name" value="PGBDSf"/>
</dbReference>